<keyword evidence="4 5" id="KW-0472">Membrane</keyword>
<reference evidence="6 7" key="2">
    <citation type="journal article" date="2019" name="G3 (Bethesda)">
        <title>Hybrid Assembly of the Genome of the Entomopathogenic Nematode Steinernema carpocapsae Identifies the X-Chromosome.</title>
        <authorList>
            <person name="Serra L."/>
            <person name="Macchietto M."/>
            <person name="Macias-Munoz A."/>
            <person name="McGill C.J."/>
            <person name="Rodriguez I.M."/>
            <person name="Rodriguez B."/>
            <person name="Murad R."/>
            <person name="Mortazavi A."/>
        </authorList>
    </citation>
    <scope>NUCLEOTIDE SEQUENCE [LARGE SCALE GENOMIC DNA]</scope>
    <source>
        <strain evidence="6 7">ALL</strain>
    </source>
</reference>
<dbReference type="InterPro" id="IPR019537">
    <property type="entry name" value="TMEM65"/>
</dbReference>
<comment type="subcellular location">
    <subcellularLocation>
        <location evidence="1">Membrane</location>
        <topology evidence="1">Multi-pass membrane protein</topology>
    </subcellularLocation>
</comment>
<keyword evidence="3 5" id="KW-1133">Transmembrane helix</keyword>
<dbReference type="PANTHER" id="PTHR21706">
    <property type="entry name" value="TRANSMEMBRANE PROTEIN 65"/>
    <property type="match status" value="1"/>
</dbReference>
<gene>
    <name evidence="6" type="ORF">L596_022557</name>
</gene>
<dbReference type="GO" id="GO:0005739">
    <property type="term" value="C:mitochondrion"/>
    <property type="evidence" value="ECO:0007669"/>
    <property type="project" value="TreeGrafter"/>
</dbReference>
<dbReference type="Proteomes" id="UP000298663">
    <property type="component" value="Unassembled WGS sequence"/>
</dbReference>
<name>A0A4U5MMW8_STECR</name>
<proteinExistence type="predicted"/>
<dbReference type="Pfam" id="PF10507">
    <property type="entry name" value="TMEM65"/>
    <property type="match status" value="1"/>
</dbReference>
<accession>A0A4U5MMW8</accession>
<keyword evidence="2 5" id="KW-0812">Transmembrane</keyword>
<evidence type="ECO:0000256" key="3">
    <source>
        <dbReference type="ARBA" id="ARBA00022989"/>
    </source>
</evidence>
<dbReference type="PANTHER" id="PTHR21706:SF15">
    <property type="entry name" value="TRANSMEMBRANE PROTEIN 65"/>
    <property type="match status" value="1"/>
</dbReference>
<keyword evidence="7" id="KW-1185">Reference proteome</keyword>
<sequence>MIVAGGVFDKAIGLYMGISIMAAAGVGNIVSNIMGLGMFHYVETAVSYFGIKPPRLNAKQMNNKSVRVFTNLARYLGLFVGCFLGMTPLLFIDSPERSIPVDYNAADDEDQEMEMREIATTTSTMRYDLDDIGKRKDEEMARKRSEFMRAEYARFHAEWKRLTSKEDAEDIGMFMHLSDMSDDSS</sequence>
<evidence type="ECO:0000256" key="5">
    <source>
        <dbReference type="SAM" id="Phobius"/>
    </source>
</evidence>
<evidence type="ECO:0000256" key="4">
    <source>
        <dbReference type="ARBA" id="ARBA00023136"/>
    </source>
</evidence>
<dbReference type="STRING" id="34508.A0A4U5MMW8"/>
<feature type="transmembrane region" description="Helical" evidence="5">
    <location>
        <begin position="72"/>
        <end position="92"/>
    </location>
</feature>
<dbReference type="OrthoDB" id="430821at2759"/>
<dbReference type="GO" id="GO:0016020">
    <property type="term" value="C:membrane"/>
    <property type="evidence" value="ECO:0007669"/>
    <property type="project" value="UniProtKB-SubCell"/>
</dbReference>
<evidence type="ECO:0000256" key="1">
    <source>
        <dbReference type="ARBA" id="ARBA00004141"/>
    </source>
</evidence>
<dbReference type="EMBL" id="AZBU02000007">
    <property type="protein sequence ID" value="TKR70543.1"/>
    <property type="molecule type" value="Genomic_DNA"/>
</dbReference>
<reference evidence="6 7" key="1">
    <citation type="journal article" date="2015" name="Genome Biol.">
        <title>Comparative genomics of Steinernema reveals deeply conserved gene regulatory networks.</title>
        <authorList>
            <person name="Dillman A.R."/>
            <person name="Macchietto M."/>
            <person name="Porter C.F."/>
            <person name="Rogers A."/>
            <person name="Williams B."/>
            <person name="Antoshechkin I."/>
            <person name="Lee M.M."/>
            <person name="Goodwin Z."/>
            <person name="Lu X."/>
            <person name="Lewis E.E."/>
            <person name="Goodrich-Blair H."/>
            <person name="Stock S.P."/>
            <person name="Adams B.J."/>
            <person name="Sternberg P.W."/>
            <person name="Mortazavi A."/>
        </authorList>
    </citation>
    <scope>NUCLEOTIDE SEQUENCE [LARGE SCALE GENOMIC DNA]</scope>
    <source>
        <strain evidence="6 7">ALL</strain>
    </source>
</reference>
<dbReference type="AlphaFoldDB" id="A0A4U5MMW8"/>
<evidence type="ECO:0000256" key="2">
    <source>
        <dbReference type="ARBA" id="ARBA00022692"/>
    </source>
</evidence>
<evidence type="ECO:0000313" key="7">
    <source>
        <dbReference type="Proteomes" id="UP000298663"/>
    </source>
</evidence>
<organism evidence="6 7">
    <name type="scientific">Steinernema carpocapsae</name>
    <name type="common">Entomopathogenic nematode</name>
    <dbReference type="NCBI Taxonomy" id="34508"/>
    <lineage>
        <taxon>Eukaryota</taxon>
        <taxon>Metazoa</taxon>
        <taxon>Ecdysozoa</taxon>
        <taxon>Nematoda</taxon>
        <taxon>Chromadorea</taxon>
        <taxon>Rhabditida</taxon>
        <taxon>Tylenchina</taxon>
        <taxon>Panagrolaimomorpha</taxon>
        <taxon>Strongyloidoidea</taxon>
        <taxon>Steinernematidae</taxon>
        <taxon>Steinernema</taxon>
    </lineage>
</organism>
<comment type="caution">
    <text evidence="6">The sequence shown here is derived from an EMBL/GenBank/DDBJ whole genome shotgun (WGS) entry which is preliminary data.</text>
</comment>
<protein>
    <submittedName>
        <fullName evidence="6">Uncharacterized protein</fullName>
    </submittedName>
</protein>
<evidence type="ECO:0000313" key="6">
    <source>
        <dbReference type="EMBL" id="TKR70543.1"/>
    </source>
</evidence>